<evidence type="ECO:0000313" key="5">
    <source>
        <dbReference type="Proteomes" id="UP000694846"/>
    </source>
</evidence>
<proteinExistence type="predicted"/>
<feature type="transmembrane region" description="Helical" evidence="1">
    <location>
        <begin position="438"/>
        <end position="461"/>
    </location>
</feature>
<feature type="domain" description="Wolframin cysteine-rich" evidence="4">
    <location>
        <begin position="610"/>
        <end position="706"/>
    </location>
</feature>
<sequence length="825" mass="94468">MAHPIIGQKSTRRKQWTLLNRTQNRYNRFGSFLAEDGWPDSQVDLAKQLLNENCEDEKDQEENASLGVYWLIKASSQGHKEATELLRQCLDTGRGITEHNWLDVKVCLETSQEDKIIQKTAHEIFDRMSAGEDFITSDQLKDELNEACSSTSISSDIIKVDENSKEYKRLKLSHQDWKSRINESGEKLTEDVLVNAAKDFSRGQMPLVQKLLTIEGNKNAISTTCDLFLQPVYIIHNYNLSLQEILKKRFSKLPLNPFSYFHAPTLLTTVLCFILGVDGFSLLIPYILFYGSLFSMVVATVCALCAKRDYGRFRRWSNLFITYSGGCLSAQEAEYQYLMNTLKPYVFFFASLGVHLFMKTIIDSDTMFQSELTIVSICLTFYTLYSFSLCGPKLGKTKTIDLIALLSFCVNVLAKYPYETDMVVSKGWRFLDLHVPTFASYVIGNGVEFCLNFRALFYLILPTIMVKMAARNNWRGIYTDLIPHCMTLSWWQMALVASQESTWYGLVRSILALVCVFILFPITGIFLPFVTIGNDFETVYQIIQPLVVLIFMWLLHIILQYFKRRGFRTDTFYTYLQVVVVLIGITICVFNNYERIQQWIEPPADHHLTYNEFSDFCNKDIDKNTQVTTVLTDIDCSQLIGQNVQWNGRIKASKVVSVYNPVLAILSFFPKIIASPLTCLLGKRFSTCSESYGCNVSSKLLDLCHVSEWNRFTYEIEIKMNNDSVWGSSEDITTLLTNSQDIIMDNATKSLRENDHIWFSGQLTGNKFGVLTAKNPFVKASAVGCLSCSNVKNLNNIRQKSFDDKFVKCAKRLLQFILYPIVLFK</sequence>
<dbReference type="CTD" id="7466"/>
<keyword evidence="1" id="KW-1133">Transmembrane helix</keyword>
<dbReference type="InterPro" id="IPR026209">
    <property type="entry name" value="Wolframin_fam"/>
</dbReference>
<evidence type="ECO:0000256" key="1">
    <source>
        <dbReference type="SAM" id="Phobius"/>
    </source>
</evidence>
<organism evidence="5 6">
    <name type="scientific">Sipha flava</name>
    <name type="common">yellow sugarcane aphid</name>
    <dbReference type="NCBI Taxonomy" id="143950"/>
    <lineage>
        <taxon>Eukaryota</taxon>
        <taxon>Metazoa</taxon>
        <taxon>Ecdysozoa</taxon>
        <taxon>Arthropoda</taxon>
        <taxon>Hexapoda</taxon>
        <taxon>Insecta</taxon>
        <taxon>Pterygota</taxon>
        <taxon>Neoptera</taxon>
        <taxon>Paraneoptera</taxon>
        <taxon>Hemiptera</taxon>
        <taxon>Sternorrhyncha</taxon>
        <taxon>Aphidomorpha</taxon>
        <taxon>Aphidoidea</taxon>
        <taxon>Aphididae</taxon>
        <taxon>Sipha</taxon>
    </lineage>
</organism>
<feature type="transmembrane region" description="Helical" evidence="1">
    <location>
        <begin position="542"/>
        <end position="562"/>
    </location>
</feature>
<dbReference type="Pfam" id="PF20053">
    <property type="entry name" value="WC-rich"/>
    <property type="match status" value="1"/>
</dbReference>
<feature type="domain" description="Wolframin OB-fold" evidence="2">
    <location>
        <begin position="709"/>
        <end position="825"/>
    </location>
</feature>
<feature type="domain" description="Wolframin EF-hand" evidence="3">
    <location>
        <begin position="117"/>
        <end position="201"/>
    </location>
</feature>
<evidence type="ECO:0000259" key="2">
    <source>
        <dbReference type="Pfam" id="PF19913"/>
    </source>
</evidence>
<keyword evidence="5" id="KW-1185">Reference proteome</keyword>
<dbReference type="Proteomes" id="UP000694846">
    <property type="component" value="Unplaced"/>
</dbReference>
<feature type="transmembrane region" description="Helical" evidence="1">
    <location>
        <begin position="368"/>
        <end position="387"/>
    </location>
</feature>
<dbReference type="GO" id="GO:0005789">
    <property type="term" value="C:endoplasmic reticulum membrane"/>
    <property type="evidence" value="ECO:0007669"/>
    <property type="project" value="TreeGrafter"/>
</dbReference>
<dbReference type="InterPro" id="IPR045400">
    <property type="entry name" value="Wolframin_Cys-rich"/>
</dbReference>
<keyword evidence="1" id="KW-0812">Transmembrane</keyword>
<dbReference type="GeneID" id="112688527"/>
<feature type="transmembrane region" description="Helical" evidence="1">
    <location>
        <begin position="574"/>
        <end position="593"/>
    </location>
</feature>
<dbReference type="GO" id="GO:0030968">
    <property type="term" value="P:endoplasmic reticulum unfolded protein response"/>
    <property type="evidence" value="ECO:0007669"/>
    <property type="project" value="TreeGrafter"/>
</dbReference>
<feature type="transmembrane region" description="Helical" evidence="1">
    <location>
        <begin position="258"/>
        <end position="277"/>
    </location>
</feature>
<dbReference type="Pfam" id="PF20023">
    <property type="entry name" value="WSLR"/>
    <property type="match status" value="2"/>
</dbReference>
<feature type="transmembrane region" description="Helical" evidence="1">
    <location>
        <begin position="283"/>
        <end position="306"/>
    </location>
</feature>
<evidence type="ECO:0000259" key="3">
    <source>
        <dbReference type="Pfam" id="PF19914"/>
    </source>
</evidence>
<dbReference type="PRINTS" id="PR02060">
    <property type="entry name" value="WOLFFAMILY"/>
</dbReference>
<reference evidence="6" key="1">
    <citation type="submission" date="2025-08" db="UniProtKB">
        <authorList>
            <consortium name="RefSeq"/>
        </authorList>
    </citation>
    <scope>IDENTIFICATION</scope>
    <source>
        <tissue evidence="6">Whole body</tissue>
    </source>
</reference>
<dbReference type="AlphaFoldDB" id="A0A8B8G2V2"/>
<evidence type="ECO:0000313" key="6">
    <source>
        <dbReference type="RefSeq" id="XP_025417564.1"/>
    </source>
</evidence>
<gene>
    <name evidence="6" type="primary">LOC112688527</name>
</gene>
<dbReference type="InterPro" id="IPR045460">
    <property type="entry name" value="Wolframin_EF-hand"/>
</dbReference>
<dbReference type="GO" id="GO:0055074">
    <property type="term" value="P:calcium ion homeostasis"/>
    <property type="evidence" value="ECO:0007669"/>
    <property type="project" value="TreeGrafter"/>
</dbReference>
<keyword evidence="1" id="KW-0472">Membrane</keyword>
<evidence type="ECO:0000259" key="4">
    <source>
        <dbReference type="Pfam" id="PF20053"/>
    </source>
</evidence>
<dbReference type="InterPro" id="IPR045458">
    <property type="entry name" value="Wolframin_Sel1-like_rpt"/>
</dbReference>
<dbReference type="InterPro" id="IPR045461">
    <property type="entry name" value="Wolframin_OB_fold"/>
</dbReference>
<dbReference type="RefSeq" id="XP_025417564.1">
    <property type="nucleotide sequence ID" value="XM_025561779.1"/>
</dbReference>
<dbReference type="PANTHER" id="PTHR13098:SF3">
    <property type="entry name" value="WOLFRAMIN"/>
    <property type="match status" value="1"/>
</dbReference>
<name>A0A8B8G2V2_9HEMI</name>
<accession>A0A8B8G2V2</accession>
<protein>
    <submittedName>
        <fullName evidence="6">Wolframin</fullName>
    </submittedName>
</protein>
<feature type="transmembrane region" description="Helical" evidence="1">
    <location>
        <begin position="399"/>
        <end position="418"/>
    </location>
</feature>
<dbReference type="Pfam" id="PF19914">
    <property type="entry name" value="WEF-hand"/>
    <property type="match status" value="1"/>
</dbReference>
<dbReference type="OrthoDB" id="5865303at2759"/>
<feature type="transmembrane region" description="Helical" evidence="1">
    <location>
        <begin position="345"/>
        <end position="362"/>
    </location>
</feature>
<dbReference type="PANTHER" id="PTHR13098">
    <property type="entry name" value="WOLFRAMIN"/>
    <property type="match status" value="1"/>
</dbReference>
<dbReference type="Pfam" id="PF19913">
    <property type="entry name" value="WCOB"/>
    <property type="match status" value="1"/>
</dbReference>
<feature type="transmembrane region" description="Helical" evidence="1">
    <location>
        <begin position="510"/>
        <end position="530"/>
    </location>
</feature>